<organism evidence="11">
    <name type="scientific">Anopheles darlingi</name>
    <name type="common">Mosquito</name>
    <dbReference type="NCBI Taxonomy" id="43151"/>
    <lineage>
        <taxon>Eukaryota</taxon>
        <taxon>Metazoa</taxon>
        <taxon>Ecdysozoa</taxon>
        <taxon>Arthropoda</taxon>
        <taxon>Hexapoda</taxon>
        <taxon>Insecta</taxon>
        <taxon>Pterygota</taxon>
        <taxon>Neoptera</taxon>
        <taxon>Endopterygota</taxon>
        <taxon>Diptera</taxon>
        <taxon>Nematocera</taxon>
        <taxon>Culicoidea</taxon>
        <taxon>Culicidae</taxon>
        <taxon>Anophelinae</taxon>
        <taxon>Anopheles</taxon>
    </lineage>
</organism>
<dbReference type="STRING" id="43151.W5JD82"/>
<name>W5JD82_ANODA</name>
<dbReference type="SMART" id="SM00082">
    <property type="entry name" value="LRRCT"/>
    <property type="match status" value="1"/>
</dbReference>
<dbReference type="SUPFAM" id="SSF52058">
    <property type="entry name" value="L domain-like"/>
    <property type="match status" value="1"/>
</dbReference>
<protein>
    <submittedName>
        <fullName evidence="11">Kek1</fullName>
    </submittedName>
</protein>
<keyword evidence="3" id="KW-0732">Signal</keyword>
<keyword evidence="4" id="KW-0677">Repeat</keyword>
<dbReference type="EMBL" id="ADMH02001719">
    <property type="protein sequence ID" value="ETN61313.1"/>
    <property type="molecule type" value="Genomic_DNA"/>
</dbReference>
<dbReference type="InterPro" id="IPR051963">
    <property type="entry name" value="Adhesion_GPCR_A"/>
</dbReference>
<keyword evidence="6" id="KW-0675">Receptor</keyword>
<dbReference type="SMART" id="SM00408">
    <property type="entry name" value="IGc2"/>
    <property type="match status" value="1"/>
</dbReference>
<dbReference type="SUPFAM" id="SSF48726">
    <property type="entry name" value="Immunoglobulin"/>
    <property type="match status" value="1"/>
</dbReference>
<dbReference type="InterPro" id="IPR032675">
    <property type="entry name" value="LRR_dom_sf"/>
</dbReference>
<evidence type="ECO:0000256" key="8">
    <source>
        <dbReference type="SAM" id="MobiDB-lite"/>
    </source>
</evidence>
<dbReference type="HOGENOM" id="CLU_020233_0_0_1"/>
<feature type="compositionally biased region" description="Low complexity" evidence="8">
    <location>
        <begin position="712"/>
        <end position="725"/>
    </location>
</feature>
<feature type="transmembrane region" description="Helical" evidence="9">
    <location>
        <begin position="416"/>
        <end position="439"/>
    </location>
</feature>
<dbReference type="InterPro" id="IPR001611">
    <property type="entry name" value="Leu-rich_rpt"/>
</dbReference>
<dbReference type="PROSITE" id="PS50835">
    <property type="entry name" value="IG_LIKE"/>
    <property type="match status" value="1"/>
</dbReference>
<feature type="region of interest" description="Disordered" evidence="8">
    <location>
        <begin position="14"/>
        <end position="35"/>
    </location>
</feature>
<dbReference type="OMA" id="WLMQRNI"/>
<dbReference type="InterPro" id="IPR000483">
    <property type="entry name" value="Cys-rich_flank_reg_C"/>
</dbReference>
<dbReference type="InterPro" id="IPR003599">
    <property type="entry name" value="Ig_sub"/>
</dbReference>
<dbReference type="VEuPathDB" id="VectorBase:ADAR2_001938"/>
<evidence type="ECO:0000256" key="5">
    <source>
        <dbReference type="ARBA" id="ARBA00023157"/>
    </source>
</evidence>
<dbReference type="AlphaFoldDB" id="W5JD82"/>
<dbReference type="PANTHER" id="PTHR45930:SF4">
    <property type="entry name" value="ADHESION G PROTEIN-COUPLED RECEPTOR A3"/>
    <property type="match status" value="1"/>
</dbReference>
<keyword evidence="9" id="KW-0812">Transmembrane</keyword>
<sequence length="827" mass="88491">MEFRIATQEAAAAAEEEANRWEEESHRRRRRGGGSNGRLPVAGWLLLLAVWLICVALGARGEPNCPSACQCKWKGGKQAVECLNVNLISIPENIDHSTQVLDVSGNNLNIISNETFVRSNLLNLQKLYMRDCRIGQIDDGAFAGLTNLVELDLSINLLTAVPSAAFHHIVSLRDLTLARNHIQKIESHAFRNVTALNKLDLSFCSIQTIAPQAFEGLGALHSLKLNGNQLSELRPKTIETLSRLHGIELHDNPWVCDCRLRAAKLWLSENNIPYPIAPTCAGGPERVMDKTFGELQVDDFACKPEMLPVRRFIQAFSGENATIECRSSAVPSATVNWYWNGKLLVNNSHFSAYQRVLVYEQGNFEKRSKLILTNAQETDSSEFYCVVENRAGAAEANFTLHVAMRDIGFAIENRQIIGLSAALVILILFILLIILFLLVRLRRIPMTETKTPNQVEVITSVSPSSNVNGKVATPINDCHHSPDRKNATGDLKCCQAAAAAAAAPPATNTGAGCGASANPVQKPPRLTDLPYSTTHYDGGGSLIAAGQCFVSPTHSLSGNNPDLINDTKRLGSGTDLATSEPPPPPTPIGPSHLSHVGGGGGGSGPGHYHHHQLSSLMLDPLERPGSGEYSRAGCDSLYPSGLWETAAATTTTTTQHSSNLTAALEQQQQHANHHGTMANLDDEPSSVDYLSRTFPRTHLTGTGLGMAGLSAVSGAPGAATSSSSHHQQHHYPGGVASGGSSSTGGGYPADYGLPIVPGAEQLHNKLASVQPAHHGSTGSMPMNAKTLRVWQKGGVPVLPPVTALKRALSNSRNSPDEGYQEGCGTDV</sequence>
<reference evidence="11 13" key="1">
    <citation type="journal article" date="2010" name="BMC Genomics">
        <title>Combination of measures distinguishes pre-miRNAs from other stem-loops in the genome of the newly sequenced Anopheles darlingi.</title>
        <authorList>
            <person name="Mendes N.D."/>
            <person name="Freitas A.T."/>
            <person name="Vasconcelos A.T."/>
            <person name="Sagot M.F."/>
        </authorList>
    </citation>
    <scope>NUCLEOTIDE SEQUENCE</scope>
</reference>
<evidence type="ECO:0000313" key="11">
    <source>
        <dbReference type="EMBL" id="ETN61313.1"/>
    </source>
</evidence>
<dbReference type="PROSITE" id="PS51450">
    <property type="entry name" value="LRR"/>
    <property type="match status" value="1"/>
</dbReference>
<feature type="transmembrane region" description="Helical" evidence="9">
    <location>
        <begin position="37"/>
        <end position="59"/>
    </location>
</feature>
<dbReference type="PANTHER" id="PTHR45930">
    <property type="entry name" value="G-PROTEIN COUPLED RECEPTOR 124-LIKE PROTEIN"/>
    <property type="match status" value="1"/>
</dbReference>
<evidence type="ECO:0000259" key="10">
    <source>
        <dbReference type="PROSITE" id="PS50835"/>
    </source>
</evidence>
<evidence type="ECO:0000256" key="3">
    <source>
        <dbReference type="ARBA" id="ARBA00022729"/>
    </source>
</evidence>
<keyword evidence="9" id="KW-1133">Transmembrane helix</keyword>
<dbReference type="InterPro" id="IPR036179">
    <property type="entry name" value="Ig-like_dom_sf"/>
</dbReference>
<gene>
    <name evidence="11" type="ORF">AND_007033</name>
</gene>
<comment type="similarity">
    <text evidence="1">Belongs to the G-protein coupled receptor 2 family. Adhesion G-protein coupled receptor (ADGR) subfamily.</text>
</comment>
<evidence type="ECO:0000256" key="9">
    <source>
        <dbReference type="SAM" id="Phobius"/>
    </source>
</evidence>
<dbReference type="InterPro" id="IPR013098">
    <property type="entry name" value="Ig_I-set"/>
</dbReference>
<dbReference type="Gene3D" id="3.80.10.10">
    <property type="entry name" value="Ribonuclease Inhibitor"/>
    <property type="match status" value="2"/>
</dbReference>
<dbReference type="GO" id="GO:0005886">
    <property type="term" value="C:plasma membrane"/>
    <property type="evidence" value="ECO:0007669"/>
    <property type="project" value="TreeGrafter"/>
</dbReference>
<dbReference type="EnsemblMetazoa" id="ADAC007033-RA">
    <property type="protein sequence ID" value="ADAC007033-PA"/>
    <property type="gene ID" value="ADAC007033"/>
</dbReference>
<dbReference type="InterPro" id="IPR007110">
    <property type="entry name" value="Ig-like_dom"/>
</dbReference>
<feature type="region of interest" description="Disordered" evidence="8">
    <location>
        <begin position="808"/>
        <end position="827"/>
    </location>
</feature>
<keyword evidence="13" id="KW-1185">Reference proteome</keyword>
<dbReference type="SMART" id="SM00369">
    <property type="entry name" value="LRR_TYP"/>
    <property type="match status" value="6"/>
</dbReference>
<dbReference type="InterPro" id="IPR003598">
    <property type="entry name" value="Ig_sub2"/>
</dbReference>
<dbReference type="eggNOG" id="KOG0619">
    <property type="taxonomic scope" value="Eukaryota"/>
</dbReference>
<feature type="domain" description="Ig-like" evidence="10">
    <location>
        <begin position="304"/>
        <end position="401"/>
    </location>
</feature>
<reference evidence="11" key="2">
    <citation type="submission" date="2010-05" db="EMBL/GenBank/DDBJ databases">
        <authorList>
            <person name="Almeida L.G."/>
            <person name="Nicolas M.F."/>
            <person name="Souza R.C."/>
            <person name="Vasconcelos A.T.R."/>
        </authorList>
    </citation>
    <scope>NUCLEOTIDE SEQUENCE</scope>
</reference>
<keyword evidence="7" id="KW-0325">Glycoprotein</keyword>
<dbReference type="Proteomes" id="UP000000673">
    <property type="component" value="Unassembled WGS sequence"/>
</dbReference>
<evidence type="ECO:0000256" key="1">
    <source>
        <dbReference type="ARBA" id="ARBA00007343"/>
    </source>
</evidence>
<evidence type="ECO:0000256" key="6">
    <source>
        <dbReference type="ARBA" id="ARBA00023170"/>
    </source>
</evidence>
<dbReference type="FunFam" id="3.80.10.10:FF:000082">
    <property type="entry name" value="Leucine-rich repeat-containing 24"/>
    <property type="match status" value="1"/>
</dbReference>
<dbReference type="SMART" id="SM00409">
    <property type="entry name" value="IG"/>
    <property type="match status" value="1"/>
</dbReference>
<dbReference type="InterPro" id="IPR003591">
    <property type="entry name" value="Leu-rich_rpt_typical-subtyp"/>
</dbReference>
<dbReference type="InterPro" id="IPR013783">
    <property type="entry name" value="Ig-like_fold"/>
</dbReference>
<reference evidence="12" key="4">
    <citation type="submission" date="2015-06" db="UniProtKB">
        <authorList>
            <consortium name="EnsemblMetazoa"/>
        </authorList>
    </citation>
    <scope>IDENTIFICATION</scope>
</reference>
<keyword evidence="5" id="KW-1015">Disulfide bond</keyword>
<dbReference type="Pfam" id="PF13855">
    <property type="entry name" value="LRR_8"/>
    <property type="match status" value="1"/>
</dbReference>
<evidence type="ECO:0000313" key="12">
    <source>
        <dbReference type="EnsemblMetazoa" id="ADAC007033-PA"/>
    </source>
</evidence>
<proteinExistence type="inferred from homology"/>
<feature type="region of interest" description="Disordered" evidence="8">
    <location>
        <begin position="665"/>
        <end position="688"/>
    </location>
</feature>
<evidence type="ECO:0000256" key="2">
    <source>
        <dbReference type="ARBA" id="ARBA00022614"/>
    </source>
</evidence>
<evidence type="ECO:0000313" key="13">
    <source>
        <dbReference type="Proteomes" id="UP000000673"/>
    </source>
</evidence>
<keyword evidence="9" id="KW-0472">Membrane</keyword>
<feature type="region of interest" description="Disordered" evidence="8">
    <location>
        <begin position="555"/>
        <end position="611"/>
    </location>
</feature>
<accession>W5JD82</accession>
<feature type="compositionally biased region" description="Gly residues" evidence="8">
    <location>
        <begin position="596"/>
        <end position="605"/>
    </location>
</feature>
<dbReference type="FunCoup" id="W5JD82">
    <property type="interactions" value="210"/>
</dbReference>
<keyword evidence="2" id="KW-0433">Leucine-rich repeat</keyword>
<reference evidence="11" key="3">
    <citation type="journal article" date="2013" name="Nucleic Acids Res.">
        <title>The genome of Anopheles darlingi, the main neotropical malaria vector.</title>
        <authorList>
            <person name="Marinotti O."/>
            <person name="Cerqueira G.C."/>
            <person name="de Almeida L.G."/>
            <person name="Ferro M.I."/>
            <person name="Loreto E.L."/>
            <person name="Zaha A."/>
            <person name="Teixeira S.M."/>
            <person name="Wespiser A.R."/>
            <person name="Almeida E Silva A."/>
            <person name="Schlindwein A.D."/>
            <person name="Pacheco A.C."/>
            <person name="Silva A.L."/>
            <person name="Graveley B.R."/>
            <person name="Walenz B.P."/>
            <person name="Lima Bde A."/>
            <person name="Ribeiro C.A."/>
            <person name="Nunes-Silva C.G."/>
            <person name="de Carvalho C.R."/>
            <person name="Soares C.M."/>
            <person name="de Menezes C.B."/>
            <person name="Matiolli C."/>
            <person name="Caffrey D."/>
            <person name="Araujo D.A."/>
            <person name="de Oliveira D.M."/>
            <person name="Golenbock D."/>
            <person name="Grisard E.C."/>
            <person name="Fantinatti-Garboggini F."/>
            <person name="de Carvalho F.M."/>
            <person name="Barcellos F.G."/>
            <person name="Prosdocimi F."/>
            <person name="May G."/>
            <person name="Azevedo Junior G.M."/>
            <person name="Guimaraes G.M."/>
            <person name="Goldman G.H."/>
            <person name="Padilha I.Q."/>
            <person name="Batista Jda S."/>
            <person name="Ferro J.A."/>
            <person name="Ribeiro J.M."/>
            <person name="Fietto J.L."/>
            <person name="Dabbas K.M."/>
            <person name="Cerdeira L."/>
            <person name="Agnez-Lima L.F."/>
            <person name="Brocchi M."/>
            <person name="de Carvalho M.O."/>
            <person name="Teixeira Mde M."/>
            <person name="Diniz Maia Mde M."/>
            <person name="Goldman M.H."/>
            <person name="Cruz Schneider M.P."/>
            <person name="Felipe M.S."/>
            <person name="Hungria M."/>
            <person name="Nicolas M.F."/>
            <person name="Pereira M."/>
            <person name="Montes M.A."/>
            <person name="Cantao M.E."/>
            <person name="Vincentz M."/>
            <person name="Rafael M.S."/>
            <person name="Silverman N."/>
            <person name="Stoco P.H."/>
            <person name="Souza R.C."/>
            <person name="Vicentini R."/>
            <person name="Gazzinelli R.T."/>
            <person name="Neves Rde O."/>
            <person name="Silva R."/>
            <person name="Astolfi-Filho S."/>
            <person name="Maciel T.E."/>
            <person name="Urmenyi T.P."/>
            <person name="Tadei W.P."/>
            <person name="Camargo E.P."/>
            <person name="de Vasconcelos A.T."/>
        </authorList>
    </citation>
    <scope>NUCLEOTIDE SEQUENCE</scope>
</reference>
<dbReference type="GO" id="GO:0007166">
    <property type="term" value="P:cell surface receptor signaling pathway"/>
    <property type="evidence" value="ECO:0007669"/>
    <property type="project" value="TreeGrafter"/>
</dbReference>
<feature type="region of interest" description="Disordered" evidence="8">
    <location>
        <begin position="712"/>
        <end position="743"/>
    </location>
</feature>
<evidence type="ECO:0000256" key="4">
    <source>
        <dbReference type="ARBA" id="ARBA00022737"/>
    </source>
</evidence>
<dbReference type="Pfam" id="PF07679">
    <property type="entry name" value="I-set"/>
    <property type="match status" value="1"/>
</dbReference>
<dbReference type="VEuPathDB" id="VectorBase:ADAC007033"/>
<evidence type="ECO:0000256" key="7">
    <source>
        <dbReference type="ARBA" id="ARBA00023180"/>
    </source>
</evidence>
<feature type="compositionally biased region" description="Basic and acidic residues" evidence="8">
    <location>
        <begin position="17"/>
        <end position="26"/>
    </location>
</feature>
<dbReference type="Gene3D" id="2.60.40.10">
    <property type="entry name" value="Immunoglobulins"/>
    <property type="match status" value="1"/>
</dbReference>